<reference evidence="1" key="1">
    <citation type="journal article" date="2023" name="G3 (Bethesda)">
        <title>A reference genome for the long-term kleptoplast-retaining sea slug Elysia crispata morphotype clarki.</title>
        <authorList>
            <person name="Eastman K.E."/>
            <person name="Pendleton A.L."/>
            <person name="Shaikh M.A."/>
            <person name="Suttiyut T."/>
            <person name="Ogas R."/>
            <person name="Tomko P."/>
            <person name="Gavelis G."/>
            <person name="Widhalm J.R."/>
            <person name="Wisecaver J.H."/>
        </authorList>
    </citation>
    <scope>NUCLEOTIDE SEQUENCE</scope>
    <source>
        <strain evidence="1">ECLA1</strain>
    </source>
</reference>
<organism evidence="1 2">
    <name type="scientific">Elysia crispata</name>
    <name type="common">lettuce slug</name>
    <dbReference type="NCBI Taxonomy" id="231223"/>
    <lineage>
        <taxon>Eukaryota</taxon>
        <taxon>Metazoa</taxon>
        <taxon>Spiralia</taxon>
        <taxon>Lophotrochozoa</taxon>
        <taxon>Mollusca</taxon>
        <taxon>Gastropoda</taxon>
        <taxon>Heterobranchia</taxon>
        <taxon>Euthyneura</taxon>
        <taxon>Panpulmonata</taxon>
        <taxon>Sacoglossa</taxon>
        <taxon>Placobranchoidea</taxon>
        <taxon>Plakobranchidae</taxon>
        <taxon>Elysia</taxon>
    </lineage>
</organism>
<dbReference type="EMBL" id="JAWDGP010007174">
    <property type="protein sequence ID" value="KAK3728656.1"/>
    <property type="molecule type" value="Genomic_DNA"/>
</dbReference>
<protein>
    <submittedName>
        <fullName evidence="1">Uncharacterized protein</fullName>
    </submittedName>
</protein>
<accession>A0AAE1CQC4</accession>
<evidence type="ECO:0000313" key="2">
    <source>
        <dbReference type="Proteomes" id="UP001283361"/>
    </source>
</evidence>
<comment type="caution">
    <text evidence="1">The sequence shown here is derived from an EMBL/GenBank/DDBJ whole genome shotgun (WGS) entry which is preliminary data.</text>
</comment>
<gene>
    <name evidence="1" type="ORF">RRG08_041841</name>
</gene>
<evidence type="ECO:0000313" key="1">
    <source>
        <dbReference type="EMBL" id="KAK3728656.1"/>
    </source>
</evidence>
<name>A0AAE1CQC4_9GAST</name>
<proteinExistence type="predicted"/>
<keyword evidence="2" id="KW-1185">Reference proteome</keyword>
<dbReference type="Proteomes" id="UP001283361">
    <property type="component" value="Unassembled WGS sequence"/>
</dbReference>
<sequence>MIKLIPNPVTAFVWLNIRNPPRALSQALMILEPPQKFRDAESQDIPHRTSTFSLSYLSNHARPCCAVNINKISREGKGFYEIQHHEQKEMSGGEKN</sequence>
<dbReference type="AlphaFoldDB" id="A0AAE1CQC4"/>